<sequence>MNLLRVYAIGMLYAKWMLKNKIFYLYLTLFLPFSILVPFYLIASEYNRSFIAIGTLIFTLLSNSMVTACQDLAVDKLLKRIEVLLSKPITSIEYFLGQILSNAIQTFPATLIMIITLYILNILSIANILLFLIGLILGWYIATAIGFTIAIVLSSKDYNTIVITSNVISFILVFLAPIYYPPSYIPEPFRYLALVLPSTHIANIIGASCRVNYNIDLLTSLVYLLALAIILTMVIAMKIKLKDIY</sequence>
<protein>
    <submittedName>
        <fullName evidence="7">ABC-2 type transporter</fullName>
    </submittedName>
</protein>
<gene>
    <name evidence="7" type="ordered locus">Igag_0967</name>
</gene>
<dbReference type="STRING" id="583356.Igag_0967"/>
<feature type="transmembrane region" description="Helical" evidence="5">
    <location>
        <begin position="21"/>
        <end position="43"/>
    </location>
</feature>
<evidence type="ECO:0000256" key="1">
    <source>
        <dbReference type="ARBA" id="ARBA00004141"/>
    </source>
</evidence>
<evidence type="ECO:0000313" key="7">
    <source>
        <dbReference type="EMBL" id="ADM27782.1"/>
    </source>
</evidence>
<dbReference type="PANTHER" id="PTHR43229">
    <property type="entry name" value="NODULATION PROTEIN J"/>
    <property type="match status" value="1"/>
</dbReference>
<dbReference type="PROSITE" id="PS51012">
    <property type="entry name" value="ABC_TM2"/>
    <property type="match status" value="1"/>
</dbReference>
<evidence type="ECO:0000256" key="5">
    <source>
        <dbReference type="SAM" id="Phobius"/>
    </source>
</evidence>
<reference evidence="7 8" key="1">
    <citation type="journal article" date="2010" name="Stand. Genomic Sci.">
        <title>Complete genome sequence of Ignisphaera aggregans type strain (AQ1.S1).</title>
        <authorList>
            <person name="Goker M."/>
            <person name="Held B."/>
            <person name="Lapidus A."/>
            <person name="Nolan M."/>
            <person name="Spring S."/>
            <person name="Yasawong M."/>
            <person name="Lucas S."/>
            <person name="Glavina Del Rio T."/>
            <person name="Tice H."/>
            <person name="Cheng J.F."/>
            <person name="Goodwin L."/>
            <person name="Tapia R."/>
            <person name="Pitluck S."/>
            <person name="Liolios K."/>
            <person name="Ivanova N."/>
            <person name="Mavromatis K."/>
            <person name="Mikhailova N."/>
            <person name="Pati A."/>
            <person name="Chen A."/>
            <person name="Palaniappan K."/>
            <person name="Brambilla E."/>
            <person name="Land M."/>
            <person name="Hauser L."/>
            <person name="Chang Y.J."/>
            <person name="Jeffries C.D."/>
            <person name="Brettin T."/>
            <person name="Detter J.C."/>
            <person name="Han C."/>
            <person name="Rohde M."/>
            <person name="Sikorski J."/>
            <person name="Woyke T."/>
            <person name="Bristow J."/>
            <person name="Eisen J.A."/>
            <person name="Markowitz V."/>
            <person name="Hugenholtz P."/>
            <person name="Kyrpides N.C."/>
            <person name="Klenk H.P."/>
        </authorList>
    </citation>
    <scope>NUCLEOTIDE SEQUENCE [LARGE SCALE GENOMIC DNA]</scope>
    <source>
        <strain evidence="8">DSM 17230 / JCM 13409 / AQ1.S1</strain>
    </source>
</reference>
<dbReference type="BioCyc" id="IAGG583356:GHAH-950-MONOMER"/>
<evidence type="ECO:0000256" key="2">
    <source>
        <dbReference type="ARBA" id="ARBA00022692"/>
    </source>
</evidence>
<keyword evidence="4 5" id="KW-0472">Membrane</keyword>
<name>E0SNI6_IGNAA</name>
<dbReference type="GO" id="GO:0016020">
    <property type="term" value="C:membrane"/>
    <property type="evidence" value="ECO:0007669"/>
    <property type="project" value="UniProtKB-SubCell"/>
</dbReference>
<dbReference type="AlphaFoldDB" id="E0SNI6"/>
<dbReference type="EMBL" id="CP002098">
    <property type="protein sequence ID" value="ADM27782.1"/>
    <property type="molecule type" value="Genomic_DNA"/>
</dbReference>
<dbReference type="GO" id="GO:0140359">
    <property type="term" value="F:ABC-type transporter activity"/>
    <property type="evidence" value="ECO:0007669"/>
    <property type="project" value="InterPro"/>
</dbReference>
<feature type="transmembrane region" description="Helical" evidence="5">
    <location>
        <begin position="125"/>
        <end position="153"/>
    </location>
</feature>
<keyword evidence="8" id="KW-1185">Reference proteome</keyword>
<evidence type="ECO:0000313" key="8">
    <source>
        <dbReference type="Proteomes" id="UP000001304"/>
    </source>
</evidence>
<keyword evidence="3 5" id="KW-1133">Transmembrane helix</keyword>
<evidence type="ECO:0000259" key="6">
    <source>
        <dbReference type="PROSITE" id="PS51012"/>
    </source>
</evidence>
<feature type="transmembrane region" description="Helical" evidence="5">
    <location>
        <begin position="160"/>
        <end position="180"/>
    </location>
</feature>
<dbReference type="InterPro" id="IPR051784">
    <property type="entry name" value="Nod_factor_ABC_transporter"/>
</dbReference>
<accession>E0SNI6</accession>
<dbReference type="Proteomes" id="UP000001304">
    <property type="component" value="Chromosome"/>
</dbReference>
<dbReference type="PANTHER" id="PTHR43229:SF3">
    <property type="entry name" value="ABC-TYPE MULTIDRUG TRANSPORT SYSTEM, PERMEASE COMPONENT"/>
    <property type="match status" value="1"/>
</dbReference>
<comment type="subcellular location">
    <subcellularLocation>
        <location evidence="1">Membrane</location>
        <topology evidence="1">Multi-pass membrane protein</topology>
    </subcellularLocation>
</comment>
<feature type="transmembrane region" description="Helical" evidence="5">
    <location>
        <begin position="221"/>
        <end position="239"/>
    </location>
</feature>
<dbReference type="InterPro" id="IPR013525">
    <property type="entry name" value="ABC2_TM"/>
</dbReference>
<organism evidence="7 8">
    <name type="scientific">Ignisphaera aggregans (strain DSM 17230 / JCM 13409 / AQ1.S1)</name>
    <dbReference type="NCBI Taxonomy" id="583356"/>
    <lineage>
        <taxon>Archaea</taxon>
        <taxon>Thermoproteota</taxon>
        <taxon>Thermoprotei</taxon>
        <taxon>Desulfurococcales</taxon>
        <taxon>Desulfurococcaceae</taxon>
        <taxon>Ignisphaera</taxon>
    </lineage>
</organism>
<evidence type="ECO:0000256" key="4">
    <source>
        <dbReference type="ARBA" id="ARBA00023136"/>
    </source>
</evidence>
<feature type="transmembrane region" description="Helical" evidence="5">
    <location>
        <begin position="49"/>
        <end position="74"/>
    </location>
</feature>
<feature type="transmembrane region" description="Helical" evidence="5">
    <location>
        <begin position="95"/>
        <end position="119"/>
    </location>
</feature>
<dbReference type="KEGG" id="iag:Igag_0967"/>
<evidence type="ECO:0000256" key="3">
    <source>
        <dbReference type="ARBA" id="ARBA00022989"/>
    </source>
</evidence>
<keyword evidence="2 5" id="KW-0812">Transmembrane</keyword>
<dbReference type="InterPro" id="IPR047817">
    <property type="entry name" value="ABC2_TM_bact-type"/>
</dbReference>
<feature type="domain" description="ABC transmembrane type-2" evidence="6">
    <location>
        <begin position="12"/>
        <end position="242"/>
    </location>
</feature>
<dbReference type="Pfam" id="PF01061">
    <property type="entry name" value="ABC2_membrane"/>
    <property type="match status" value="1"/>
</dbReference>
<proteinExistence type="predicted"/>
<dbReference type="HOGENOM" id="CLU_1127123_0_0_2"/>